<protein>
    <submittedName>
        <fullName evidence="2">Uncharacterized protein</fullName>
    </submittedName>
</protein>
<dbReference type="EMBL" id="NVQR01000032">
    <property type="protein sequence ID" value="PCH62882.1"/>
    <property type="molecule type" value="Genomic_DNA"/>
</dbReference>
<feature type="repeat" description="WD" evidence="1">
    <location>
        <begin position="236"/>
        <end position="277"/>
    </location>
</feature>
<name>A0A2A4MSN5_9GAMM</name>
<sequence>MLSALILLTACSGDSPSRSFETSYQAVYTGAFSPSGEYAIAGSFFHGGSLWRTNDAERLYNWNHKPQEQTPITATAFSPEGRYAVTADERTVVLWDVNTGRSLRYFNTPDDILSIKLSPRGEFALIGLSNQSAVFFDIQKGGILRVLFQGEDILTMDMSSDGRLALIGLGNNSKLWDLSTGTLLREIESFGRTKTVALSDDHRFAFIATSGQRDKAFIWDIQTNALHAKLSFGNPLISNFTSVLAAQFSSDSRRLITGSTVGSVILWDVDSGSEIQQWVTPKDNSLQPTSTAIVAVSRGPMENQYLAMSSNGKVYHLDY</sequence>
<keyword evidence="1" id="KW-0853">WD repeat</keyword>
<dbReference type="GO" id="GO:0006367">
    <property type="term" value="P:transcription initiation at RNA polymerase II promoter"/>
    <property type="evidence" value="ECO:0007669"/>
    <property type="project" value="TreeGrafter"/>
</dbReference>
<dbReference type="Proteomes" id="UP000218172">
    <property type="component" value="Unassembled WGS sequence"/>
</dbReference>
<evidence type="ECO:0000313" key="3">
    <source>
        <dbReference type="Proteomes" id="UP000218172"/>
    </source>
</evidence>
<gene>
    <name evidence="2" type="ORF">COC19_02240</name>
</gene>
<dbReference type="Pfam" id="PF00400">
    <property type="entry name" value="WD40"/>
    <property type="match status" value="1"/>
</dbReference>
<evidence type="ECO:0000256" key="1">
    <source>
        <dbReference type="PROSITE-ProRule" id="PRU00221"/>
    </source>
</evidence>
<dbReference type="PROSITE" id="PS50082">
    <property type="entry name" value="WD_REPEATS_2"/>
    <property type="match status" value="1"/>
</dbReference>
<organism evidence="2 3">
    <name type="scientific">SAR86 cluster bacterium</name>
    <dbReference type="NCBI Taxonomy" id="2030880"/>
    <lineage>
        <taxon>Bacteria</taxon>
        <taxon>Pseudomonadati</taxon>
        <taxon>Pseudomonadota</taxon>
        <taxon>Gammaproteobacteria</taxon>
        <taxon>SAR86 cluster</taxon>
    </lineage>
</organism>
<reference evidence="3" key="1">
    <citation type="submission" date="2017-08" db="EMBL/GenBank/DDBJ databases">
        <title>A dynamic microbial community with high functional redundancy inhabits the cold, oxic subseafloor aquifer.</title>
        <authorList>
            <person name="Tully B.J."/>
            <person name="Wheat C.G."/>
            <person name="Glazer B.T."/>
            <person name="Huber J.A."/>
        </authorList>
    </citation>
    <scope>NUCLEOTIDE SEQUENCE [LARGE SCALE GENOMIC DNA]</scope>
</reference>
<dbReference type="InterPro" id="IPR011047">
    <property type="entry name" value="Quinoprotein_ADH-like_sf"/>
</dbReference>
<dbReference type="SUPFAM" id="SSF50998">
    <property type="entry name" value="Quinoprotein alcohol dehydrogenase-like"/>
    <property type="match status" value="1"/>
</dbReference>
<dbReference type="InterPro" id="IPR001680">
    <property type="entry name" value="WD40_rpt"/>
</dbReference>
<dbReference type="Gene3D" id="2.130.10.10">
    <property type="entry name" value="YVTN repeat-like/Quinoprotein amine dehydrogenase"/>
    <property type="match status" value="2"/>
</dbReference>
<comment type="caution">
    <text evidence="2">The sequence shown here is derived from an EMBL/GenBank/DDBJ whole genome shotgun (WGS) entry which is preliminary data.</text>
</comment>
<dbReference type="AlphaFoldDB" id="A0A2A4MSN5"/>
<accession>A0A2A4MSN5</accession>
<dbReference type="SMART" id="SM00320">
    <property type="entry name" value="WD40"/>
    <property type="match status" value="6"/>
</dbReference>
<evidence type="ECO:0000313" key="2">
    <source>
        <dbReference type="EMBL" id="PCH62882.1"/>
    </source>
</evidence>
<proteinExistence type="predicted"/>
<dbReference type="InterPro" id="IPR015943">
    <property type="entry name" value="WD40/YVTN_repeat-like_dom_sf"/>
</dbReference>
<dbReference type="PANTHER" id="PTHR19879">
    <property type="entry name" value="TRANSCRIPTION INITIATION FACTOR TFIID"/>
    <property type="match status" value="1"/>
</dbReference>
<dbReference type="PANTHER" id="PTHR19879:SF1">
    <property type="entry name" value="CANNONBALL-RELATED"/>
    <property type="match status" value="1"/>
</dbReference>